<protein>
    <recommendedName>
        <fullName evidence="3">Fungal lipase-type domain-containing protein</fullName>
    </recommendedName>
</protein>
<feature type="region of interest" description="Disordered" evidence="1">
    <location>
        <begin position="478"/>
        <end position="497"/>
    </location>
</feature>
<feature type="transmembrane region" description="Helical" evidence="2">
    <location>
        <begin position="350"/>
        <end position="372"/>
    </location>
</feature>
<name>A0AAW1RS61_9CHLO</name>
<dbReference type="GO" id="GO:0006629">
    <property type="term" value="P:lipid metabolic process"/>
    <property type="evidence" value="ECO:0007669"/>
    <property type="project" value="InterPro"/>
</dbReference>
<sequence length="827" mass="92022">MSQRRLKAMVLLCNGLALASLVLTIILLVMSCIKRLPARHTRALDVWTLAVTVPCLAVALTLVGAYLRNIIGCCRCGAQWGQPPAKQGVGQSGKRGFSQSGPHTHKGQQWAAQPYRPGSSCRSARRRRLAQMNFGIICCNALNLVFYVLPSSHSLRNECDWASPLVLVSGYLQWTFWNLMLLLIVAQVHNANAWTDQHGDLMSLKGKPSRLHALLCRKRGEPEAPVDEPATASSEIPLERGRQPANLLVMDVPLAVHLPKAILWACFQTVLTVQLIFSLAAPATQLEGDGPGCSARLCMHRSWQIPTAVLVTVCIFCYMWLTCRYIGRGLLHVQQLPYTSYRLGRLLMQLYVRGNVPNLIPFFIFVMIATYITPDETCRALVHSWVYLGLVLKITELVIGLTFMFMPRVPSSHHPATQASYQVFAWAECQVEAQRERRQRYTPGDDQLSQEPIFCVETALKLLYCAALAYDHREDGTAALQGTPEDPEAVDPPGKTQKQQALIGNALALFALENYRLLFEPSSDTKAIVAWNDNTILVSFRGTASMKAAMLDLQAYRVDHPPRRGSRWRHSRPCVHAGFLASWHRNLFHSSLLDLIWKEILRERMPEKQPHVIITGHSLGGALATLAAFDIAKELQLRRISVVTYGAPRTGNRAFCREYEQLVPDTWHIINAKDPVSHWAKFAGAYKRCGHRVLISANGDMIVRPSYLEIRAHFTTAKLRTRVKDHYLLSYRQAFLSILRTQLGARGMDHGVEGCMRLAQSVDLKQLLPMADSQLTEAESDAFDSSNAGSALSNALSKMQRALSMSATGEMDTADTADAVVAGFGLP</sequence>
<dbReference type="Proteomes" id="UP001485043">
    <property type="component" value="Unassembled WGS sequence"/>
</dbReference>
<feature type="transmembrane region" description="Helical" evidence="2">
    <location>
        <begin position="47"/>
        <end position="67"/>
    </location>
</feature>
<feature type="domain" description="Fungal lipase-type" evidence="3">
    <location>
        <begin position="538"/>
        <end position="679"/>
    </location>
</feature>
<dbReference type="SUPFAM" id="SSF53474">
    <property type="entry name" value="alpha/beta-Hydrolases"/>
    <property type="match status" value="1"/>
</dbReference>
<keyword evidence="2" id="KW-0472">Membrane</keyword>
<feature type="transmembrane region" description="Helical" evidence="2">
    <location>
        <begin position="303"/>
        <end position="321"/>
    </location>
</feature>
<feature type="transmembrane region" description="Helical" evidence="2">
    <location>
        <begin position="161"/>
        <end position="185"/>
    </location>
</feature>
<dbReference type="Pfam" id="PF01764">
    <property type="entry name" value="Lipase_3"/>
    <property type="match status" value="1"/>
</dbReference>
<reference evidence="4 5" key="1">
    <citation type="journal article" date="2024" name="Nat. Commun.">
        <title>Phylogenomics reveals the evolutionary origins of lichenization in chlorophyte algae.</title>
        <authorList>
            <person name="Puginier C."/>
            <person name="Libourel C."/>
            <person name="Otte J."/>
            <person name="Skaloud P."/>
            <person name="Haon M."/>
            <person name="Grisel S."/>
            <person name="Petersen M."/>
            <person name="Berrin J.G."/>
            <person name="Delaux P.M."/>
            <person name="Dal Grande F."/>
            <person name="Keller J."/>
        </authorList>
    </citation>
    <scope>NUCLEOTIDE SEQUENCE [LARGE SCALE GENOMIC DNA]</scope>
    <source>
        <strain evidence="4 5">SAG 2523</strain>
    </source>
</reference>
<keyword evidence="5" id="KW-1185">Reference proteome</keyword>
<dbReference type="InterPro" id="IPR029058">
    <property type="entry name" value="AB_hydrolase_fold"/>
</dbReference>
<comment type="caution">
    <text evidence="4">The sequence shown here is derived from an EMBL/GenBank/DDBJ whole genome shotgun (WGS) entry which is preliminary data.</text>
</comment>
<gene>
    <name evidence="4" type="ORF">WJX84_010374</name>
</gene>
<dbReference type="PANTHER" id="PTHR45856:SF24">
    <property type="entry name" value="FUNGAL LIPASE-LIKE DOMAIN-CONTAINING PROTEIN"/>
    <property type="match status" value="1"/>
</dbReference>
<dbReference type="CDD" id="cd00519">
    <property type="entry name" value="Lipase_3"/>
    <property type="match status" value="1"/>
</dbReference>
<feature type="region of interest" description="Disordered" evidence="1">
    <location>
        <begin position="87"/>
        <end position="118"/>
    </location>
</feature>
<evidence type="ECO:0000313" key="4">
    <source>
        <dbReference type="EMBL" id="KAK9836256.1"/>
    </source>
</evidence>
<keyword evidence="2" id="KW-1133">Transmembrane helix</keyword>
<organism evidence="4 5">
    <name type="scientific">Apatococcus fuscideae</name>
    <dbReference type="NCBI Taxonomy" id="2026836"/>
    <lineage>
        <taxon>Eukaryota</taxon>
        <taxon>Viridiplantae</taxon>
        <taxon>Chlorophyta</taxon>
        <taxon>core chlorophytes</taxon>
        <taxon>Trebouxiophyceae</taxon>
        <taxon>Chlorellales</taxon>
        <taxon>Chlorellaceae</taxon>
        <taxon>Apatococcus</taxon>
    </lineage>
</organism>
<dbReference type="PROSITE" id="PS51257">
    <property type="entry name" value="PROKAR_LIPOPROTEIN"/>
    <property type="match status" value="1"/>
</dbReference>
<feature type="transmembrane region" description="Helical" evidence="2">
    <location>
        <begin position="132"/>
        <end position="149"/>
    </location>
</feature>
<dbReference type="EMBL" id="JALJOV010002012">
    <property type="protein sequence ID" value="KAK9836256.1"/>
    <property type="molecule type" value="Genomic_DNA"/>
</dbReference>
<evidence type="ECO:0000313" key="5">
    <source>
        <dbReference type="Proteomes" id="UP001485043"/>
    </source>
</evidence>
<accession>A0AAW1RS61</accession>
<keyword evidence="2" id="KW-0812">Transmembrane</keyword>
<evidence type="ECO:0000259" key="3">
    <source>
        <dbReference type="Pfam" id="PF01764"/>
    </source>
</evidence>
<dbReference type="AlphaFoldDB" id="A0AAW1RS61"/>
<dbReference type="PANTHER" id="PTHR45856">
    <property type="entry name" value="ALPHA/BETA-HYDROLASES SUPERFAMILY PROTEIN"/>
    <property type="match status" value="1"/>
</dbReference>
<dbReference type="InterPro" id="IPR051218">
    <property type="entry name" value="Sec_MonoDiacylglyc_Lipase"/>
</dbReference>
<evidence type="ECO:0000256" key="2">
    <source>
        <dbReference type="SAM" id="Phobius"/>
    </source>
</evidence>
<dbReference type="Gene3D" id="3.40.50.1820">
    <property type="entry name" value="alpha/beta hydrolase"/>
    <property type="match status" value="1"/>
</dbReference>
<proteinExistence type="predicted"/>
<evidence type="ECO:0000256" key="1">
    <source>
        <dbReference type="SAM" id="MobiDB-lite"/>
    </source>
</evidence>
<feature type="transmembrane region" description="Helical" evidence="2">
    <location>
        <begin position="384"/>
        <end position="405"/>
    </location>
</feature>
<dbReference type="InterPro" id="IPR002921">
    <property type="entry name" value="Fungal_lipase-type"/>
</dbReference>